<keyword evidence="13" id="KW-1185">Reference proteome</keyword>
<dbReference type="VEuPathDB" id="TriTrypDB:LdCL_280016500"/>
<dbReference type="VEuPathDB" id="TriTrypDB:LDHU3_28.1490"/>
<dbReference type="PhylomeDB" id="E9BJJ0"/>
<dbReference type="Proteomes" id="UP000008980">
    <property type="component" value="Chromosome 28"/>
</dbReference>
<accession>E9BJJ0</accession>
<dbReference type="VEuPathDB" id="TriTrypDB:LdBPK_281190.1"/>
<keyword evidence="4" id="KW-0808">Transferase</keyword>
<reference evidence="11 12" key="1">
    <citation type="journal article" date="2011" name="Genome Res.">
        <title>Whole genome sequencing of multiple Leishmania donovani clinical isolates provides insights into population structure and mechanisms of drug resistance.</title>
        <authorList>
            <person name="Downing T."/>
            <person name="Imamura H."/>
            <person name="Decuypere S."/>
            <person name="Clark T.G."/>
            <person name="Coombs G.H."/>
            <person name="Cotton J.A."/>
            <person name="Hilley J.D."/>
            <person name="de Doncker S."/>
            <person name="Maes I."/>
            <person name="Mottram J.C."/>
            <person name="Quail M.A."/>
            <person name="Rijal S."/>
            <person name="Sanders M."/>
            <person name="Schonian G."/>
            <person name="Stark O."/>
            <person name="Sundar S."/>
            <person name="Vanaerschot M."/>
            <person name="Hertz-Fowler C."/>
            <person name="Dujardin J.C."/>
            <person name="Berriman M."/>
        </authorList>
    </citation>
    <scope>NUCLEOTIDE SEQUENCE [LARGE SCALE GENOMIC DNA]</scope>
    <source>
        <strain evidence="11 12">BPK282A1</strain>
    </source>
</reference>
<evidence type="ECO:0000256" key="1">
    <source>
        <dbReference type="ARBA" id="ARBA00004875"/>
    </source>
</evidence>
<evidence type="ECO:0000313" key="13">
    <source>
        <dbReference type="Proteomes" id="UP000274082"/>
    </source>
</evidence>
<dbReference type="RefSeq" id="XP_003862218.1">
    <property type="nucleotide sequence ID" value="XM_003862170.1"/>
</dbReference>
<protein>
    <recommendedName>
        <fullName evidence="3">gluconokinase</fullName>
        <ecNumber evidence="3">2.7.1.12</ecNumber>
    </recommendedName>
    <alternativeName>
        <fullName evidence="8">Gluconate kinase</fullName>
    </alternativeName>
</protein>
<comment type="catalytic activity">
    <reaction evidence="9">
        <text>D-gluconate + ATP = 6-phospho-D-gluconate + ADP + H(+)</text>
        <dbReference type="Rhea" id="RHEA:19433"/>
        <dbReference type="ChEBI" id="CHEBI:15378"/>
        <dbReference type="ChEBI" id="CHEBI:18391"/>
        <dbReference type="ChEBI" id="CHEBI:30616"/>
        <dbReference type="ChEBI" id="CHEBI:58759"/>
        <dbReference type="ChEBI" id="CHEBI:456216"/>
        <dbReference type="EC" id="2.7.1.12"/>
    </reaction>
</comment>
<evidence type="ECO:0000256" key="9">
    <source>
        <dbReference type="ARBA" id="ARBA00048090"/>
    </source>
</evidence>
<dbReference type="GeneID" id="13386954"/>
<dbReference type="GO" id="GO:0005975">
    <property type="term" value="P:carbohydrate metabolic process"/>
    <property type="evidence" value="ECO:0007669"/>
    <property type="project" value="InterPro"/>
</dbReference>
<dbReference type="AlphaFoldDB" id="E9BJJ0"/>
<evidence type="ECO:0000256" key="4">
    <source>
        <dbReference type="ARBA" id="ARBA00022679"/>
    </source>
</evidence>
<proteinExistence type="inferred from homology"/>
<organism evidence="11 12">
    <name type="scientific">Leishmania donovani</name>
    <dbReference type="NCBI Taxonomy" id="5661"/>
    <lineage>
        <taxon>Eukaryota</taxon>
        <taxon>Discoba</taxon>
        <taxon>Euglenozoa</taxon>
        <taxon>Kinetoplastea</taxon>
        <taxon>Metakinetoplastina</taxon>
        <taxon>Trypanosomatida</taxon>
        <taxon>Trypanosomatidae</taxon>
        <taxon>Leishmaniinae</taxon>
        <taxon>Leishmania</taxon>
    </lineage>
</organism>
<gene>
    <name evidence="11" type="ORF">LDBPK_281190</name>
    <name evidence="10" type="ORF">LdCL_280016500</name>
</gene>
<dbReference type="OrthoDB" id="275177at2759"/>
<sequence length="207" mass="22508">MRSGVPLTDDDRAPWLRRLQKGVLAPCQGLGTASMVLPCSALRRCYRDALRGMDYCKNSKAAANTLQHTDAFFLLLSGDVKLIEERLQARQGHFMSTSLHGSQTATSEALKPTELGSTVDLDDPPSLIATEAAELIRIATTSSLRISPSHLRQTPGQGSGCFSLFLFEIHACVYIGSLTLSPSALYCSPLISRPPLRPSVGRRLPRQ</sequence>
<dbReference type="UniPathway" id="UPA00792"/>
<dbReference type="EMBL" id="CP029527">
    <property type="protein sequence ID" value="AYU80269.1"/>
    <property type="molecule type" value="Genomic_DNA"/>
</dbReference>
<dbReference type="GO" id="GO:0005737">
    <property type="term" value="C:cytoplasm"/>
    <property type="evidence" value="ECO:0007669"/>
    <property type="project" value="TreeGrafter"/>
</dbReference>
<keyword evidence="5" id="KW-0547">Nucleotide-binding</keyword>
<evidence type="ECO:0000256" key="2">
    <source>
        <dbReference type="ARBA" id="ARBA00008420"/>
    </source>
</evidence>
<comment type="similarity">
    <text evidence="2">Belongs to the gluconokinase GntK/GntV family.</text>
</comment>
<dbReference type="EC" id="2.7.1.12" evidence="3"/>
<comment type="pathway">
    <text evidence="1">Carbohydrate acid metabolism; D-gluconate degradation.</text>
</comment>
<dbReference type="Gene3D" id="3.40.50.300">
    <property type="entry name" value="P-loop containing nucleotide triphosphate hydrolases"/>
    <property type="match status" value="1"/>
</dbReference>
<keyword evidence="6" id="KW-0418">Kinase</keyword>
<reference evidence="10 13" key="4">
    <citation type="journal article" date="2018" name="Sci. Rep.">
        <title>A complete Leishmania donovani reference genome identifies novel genetic variations associated with virulence.</title>
        <authorList>
            <person name="Lypaczewski P."/>
            <person name="Hoshizaki J."/>
            <person name="Zhang W.-W."/>
            <person name="McCall L.-I."/>
            <person name="Torcivia-Rodriguez J."/>
            <person name="Simonyan V."/>
            <person name="Kaur A."/>
            <person name="Dewar K."/>
            <person name="Matlashewski G."/>
        </authorList>
    </citation>
    <scope>NUCLEOTIDE SEQUENCE [LARGE SCALE GENOMIC DNA]</scope>
    <source>
        <strain evidence="10 13">LdCL</strain>
    </source>
</reference>
<dbReference type="InterPro" id="IPR006001">
    <property type="entry name" value="Therm_gnt_kin"/>
</dbReference>
<accession>A0A3Q8IES5</accession>
<evidence type="ECO:0000256" key="7">
    <source>
        <dbReference type="ARBA" id="ARBA00022840"/>
    </source>
</evidence>
<dbReference type="CDD" id="cd02021">
    <property type="entry name" value="GntK"/>
    <property type="match status" value="1"/>
</dbReference>
<dbReference type="EMBL" id="FR799615">
    <property type="protein sequence ID" value="CBZ35524.1"/>
    <property type="molecule type" value="Genomic_DNA"/>
</dbReference>
<dbReference type="OMA" id="HRPGHFM"/>
<dbReference type="PANTHER" id="PTHR43442:SF3">
    <property type="entry name" value="GLUCONOKINASE-RELATED"/>
    <property type="match status" value="1"/>
</dbReference>
<dbReference type="KEGG" id="ldo:LDBPK_281190"/>
<dbReference type="InterPro" id="IPR027417">
    <property type="entry name" value="P-loop_NTPase"/>
</dbReference>
<name>E9BJJ0_LEIDO</name>
<reference evidence="11" key="2">
    <citation type="submission" date="2011-01" db="EMBL/GenBank/DDBJ databases">
        <authorList>
            <person name="Zhao B.P."/>
            <person name="Ren Z.A."/>
            <person name="Li C.D."/>
        </authorList>
    </citation>
    <scope>NUCLEOTIDE SEQUENCE</scope>
    <source>
        <strain evidence="11">BPK282A1</strain>
    </source>
</reference>
<evidence type="ECO:0000313" key="11">
    <source>
        <dbReference type="EMBL" id="CBZ35524.1"/>
    </source>
</evidence>
<evidence type="ECO:0000313" key="10">
    <source>
        <dbReference type="EMBL" id="AYU80269.1"/>
    </source>
</evidence>
<keyword evidence="7" id="KW-0067">ATP-binding</keyword>
<evidence type="ECO:0000256" key="6">
    <source>
        <dbReference type="ARBA" id="ARBA00022777"/>
    </source>
</evidence>
<dbReference type="GO" id="GO:0046316">
    <property type="term" value="F:gluconokinase activity"/>
    <property type="evidence" value="ECO:0007669"/>
    <property type="project" value="UniProtKB-EC"/>
</dbReference>
<evidence type="ECO:0000256" key="5">
    <source>
        <dbReference type="ARBA" id="ARBA00022741"/>
    </source>
</evidence>
<dbReference type="GO" id="GO:0005524">
    <property type="term" value="F:ATP binding"/>
    <property type="evidence" value="ECO:0007669"/>
    <property type="project" value="UniProtKB-KW"/>
</dbReference>
<evidence type="ECO:0000256" key="3">
    <source>
        <dbReference type="ARBA" id="ARBA00012054"/>
    </source>
</evidence>
<dbReference type="Proteomes" id="UP000274082">
    <property type="component" value="Chromosome 28"/>
</dbReference>
<reference evidence="12" key="3">
    <citation type="submission" date="2011-02" db="EMBL/GenBank/DDBJ databases">
        <title>Whole genome sequencing of Leishmania donovani clinical lines reveals dynamic variation related to drug resistance.</title>
        <authorList>
            <person name="Downing T."/>
            <person name="Imamura H."/>
            <person name="Sanders M."/>
            <person name="Decuypere S."/>
            <person name="Hertz-Fowler C."/>
            <person name="Clark T.G."/>
            <person name="Rijal S."/>
            <person name="Sundar S."/>
            <person name="Quail M.A."/>
            <person name="De Doncker S."/>
            <person name="Maes I."/>
            <person name="Vanaerschot M."/>
            <person name="Stark O."/>
            <person name="Schonian G."/>
            <person name="Dujardin J.C."/>
            <person name="Berriman M."/>
        </authorList>
    </citation>
    <scope>NUCLEOTIDE SEQUENCE [LARGE SCALE GENOMIC DNA]</scope>
    <source>
        <strain evidence="12">BPK282A1</strain>
    </source>
</reference>
<dbReference type="PANTHER" id="PTHR43442">
    <property type="entry name" value="GLUCONOKINASE-RELATED"/>
    <property type="match status" value="1"/>
</dbReference>
<evidence type="ECO:0000313" key="12">
    <source>
        <dbReference type="Proteomes" id="UP000008980"/>
    </source>
</evidence>
<evidence type="ECO:0000256" key="8">
    <source>
        <dbReference type="ARBA" id="ARBA00029835"/>
    </source>
</evidence>